<gene>
    <name evidence="3" type="ORF">KO51_27090</name>
    <name evidence="2" type="ORF">NL99_26780</name>
</gene>
<keyword evidence="1" id="KW-1133">Transmembrane helix</keyword>
<dbReference type="Proteomes" id="UP000885283">
    <property type="component" value="Unassembled WGS sequence"/>
</dbReference>
<name>A0A3R0CCX4_SALER</name>
<protein>
    <submittedName>
        <fullName evidence="3">Uncharacterized protein</fullName>
    </submittedName>
</protein>
<feature type="transmembrane region" description="Helical" evidence="1">
    <location>
        <begin position="132"/>
        <end position="150"/>
    </location>
</feature>
<feature type="transmembrane region" description="Helical" evidence="1">
    <location>
        <begin position="38"/>
        <end position="59"/>
    </location>
</feature>
<proteinExistence type="predicted"/>
<evidence type="ECO:0000313" key="2">
    <source>
        <dbReference type="EMBL" id="EAA8668447.1"/>
    </source>
</evidence>
<evidence type="ECO:0000313" key="3">
    <source>
        <dbReference type="EMBL" id="MIK95032.1"/>
    </source>
</evidence>
<keyword evidence="1" id="KW-0812">Transmembrane</keyword>
<reference evidence="3" key="1">
    <citation type="submission" date="2018-08" db="EMBL/GenBank/DDBJ databases">
        <authorList>
            <consortium name="GenomeTrakr network: Whole genome sequencing for foodborne pathogen traceback"/>
        </authorList>
    </citation>
    <scope>NUCLEOTIDE SEQUENCE [LARGE SCALE GENOMIC DNA]</scope>
    <source>
        <strain evidence="3">FLUFL-1338</strain>
        <strain evidence="2">FLUFL-367</strain>
    </source>
</reference>
<dbReference type="AlphaFoldDB" id="A0A3R0CCX4"/>
<sequence length="152" mass="18124">MKLYWTLKSIPELTDLPANVRNKNFKDAYNALYAHSEYWAGFVIFFICNIIFSRAYHYLFPAQLIFPYSIIRDLLTLSPGLVIWHQIIIYGVRKHYRHILERGKETGDENDSDRLIREADTREFHQWKNFRRFVFVLSIIIVIISSLILAKI</sequence>
<organism evidence="3">
    <name type="scientific">Salmonella enterica</name>
    <name type="common">Salmonella choleraesuis</name>
    <dbReference type="NCBI Taxonomy" id="28901"/>
    <lineage>
        <taxon>Bacteria</taxon>
        <taxon>Pseudomonadati</taxon>
        <taxon>Pseudomonadota</taxon>
        <taxon>Gammaproteobacteria</taxon>
        <taxon>Enterobacterales</taxon>
        <taxon>Enterobacteriaceae</taxon>
        <taxon>Salmonella</taxon>
    </lineage>
</organism>
<accession>A0A3R0CCX4</accession>
<dbReference type="Proteomes" id="UP000839834">
    <property type="component" value="Unassembled WGS sequence"/>
</dbReference>
<evidence type="ECO:0000256" key="1">
    <source>
        <dbReference type="SAM" id="Phobius"/>
    </source>
</evidence>
<comment type="caution">
    <text evidence="3">The sequence shown here is derived from an EMBL/GenBank/DDBJ whole genome shotgun (WGS) entry which is preliminary data.</text>
</comment>
<keyword evidence="1" id="KW-0472">Membrane</keyword>
<dbReference type="EMBL" id="AAACVH010000083">
    <property type="protein sequence ID" value="EAA8668447.1"/>
    <property type="molecule type" value="Genomic_DNA"/>
</dbReference>
<feature type="transmembrane region" description="Helical" evidence="1">
    <location>
        <begin position="65"/>
        <end position="92"/>
    </location>
</feature>
<dbReference type="EMBL" id="RSMR01000059">
    <property type="protein sequence ID" value="MIK95032.1"/>
    <property type="molecule type" value="Genomic_DNA"/>
</dbReference>